<protein>
    <submittedName>
        <fullName evidence="2">Uncharacterized protein</fullName>
    </submittedName>
</protein>
<accession>A0AAV3GS50</accession>
<feature type="transmembrane region" description="Helical" evidence="1">
    <location>
        <begin position="6"/>
        <end position="24"/>
    </location>
</feature>
<dbReference type="Proteomes" id="UP000006402">
    <property type="component" value="Unassembled WGS sequence"/>
</dbReference>
<reference evidence="2 3" key="1">
    <citation type="submission" date="2012-04" db="EMBL/GenBank/DDBJ databases">
        <authorList>
            <person name="Weinstock G."/>
            <person name="Sodergren E."/>
            <person name="Lobos E.A."/>
            <person name="Fulton L."/>
            <person name="Fulton R."/>
            <person name="Courtney L."/>
            <person name="Fronick C."/>
            <person name="O'Laughlin M."/>
            <person name="Godfrey J."/>
            <person name="Wilson R.M."/>
            <person name="Miner T."/>
            <person name="Farmer C."/>
            <person name="Delehaunty K."/>
            <person name="Cordes M."/>
            <person name="Minx P."/>
            <person name="Tomlinson C."/>
            <person name="Chen J."/>
            <person name="Wollam A."/>
            <person name="Pepin K.H."/>
            <person name="Bhonagiri V."/>
            <person name="Zhang X."/>
            <person name="Suruliraj S."/>
            <person name="Warren W."/>
            <person name="Mitreva M."/>
            <person name="Mardis E.R."/>
            <person name="Wilson R.K."/>
        </authorList>
    </citation>
    <scope>NUCLEOTIDE SEQUENCE [LARGE SCALE GENOMIC DNA]</scope>
    <source>
        <strain evidence="2 3">R496</strain>
    </source>
</reference>
<proteinExistence type="predicted"/>
<evidence type="ECO:0000313" key="2">
    <source>
        <dbReference type="EMBL" id="EJX48473.1"/>
    </source>
</evidence>
<evidence type="ECO:0000313" key="3">
    <source>
        <dbReference type="Proteomes" id="UP000006402"/>
    </source>
</evidence>
<feature type="non-terminal residue" evidence="2">
    <location>
        <position position="1"/>
    </location>
</feature>
<keyword evidence="1" id="KW-0812">Transmembrane</keyword>
<organism evidence="2 3">
    <name type="scientific">Enterococcus faecium R496</name>
    <dbReference type="NCBI Taxonomy" id="1134836"/>
    <lineage>
        <taxon>Bacteria</taxon>
        <taxon>Bacillati</taxon>
        <taxon>Bacillota</taxon>
        <taxon>Bacilli</taxon>
        <taxon>Lactobacillales</taxon>
        <taxon>Enterococcaceae</taxon>
        <taxon>Enterococcus</taxon>
    </lineage>
</organism>
<evidence type="ECO:0000256" key="1">
    <source>
        <dbReference type="SAM" id="Phobius"/>
    </source>
</evidence>
<keyword evidence="1" id="KW-1133">Transmembrane helix</keyword>
<sequence length="55" mass="6843">YFAGGQFIYTKYFTLSIILFINIVNRSIKNIYKKYYFEKDKYFQKPFHNPHPFLH</sequence>
<dbReference type="EMBL" id="AMAH01000245">
    <property type="protein sequence ID" value="EJX48473.1"/>
    <property type="molecule type" value="Genomic_DNA"/>
</dbReference>
<keyword evidence="1" id="KW-0472">Membrane</keyword>
<comment type="caution">
    <text evidence="2">The sequence shown here is derived from an EMBL/GenBank/DDBJ whole genome shotgun (WGS) entry which is preliminary data.</text>
</comment>
<name>A0AAV3GS50_ENTFC</name>
<dbReference type="AlphaFoldDB" id="A0AAV3GS50"/>
<gene>
    <name evidence="2" type="ORF">HMPREF1378_02873</name>
</gene>